<dbReference type="NCBIfam" id="TIGR01469">
    <property type="entry name" value="cobA_cysG_Cterm"/>
    <property type="match status" value="1"/>
</dbReference>
<evidence type="ECO:0000256" key="10">
    <source>
        <dbReference type="ARBA" id="ARBA00023244"/>
    </source>
</evidence>
<dbReference type="UniPathway" id="UPA00262">
    <property type="reaction ID" value="UER00211"/>
</dbReference>
<dbReference type="FunFam" id="3.40.1010.10:FF:000001">
    <property type="entry name" value="Siroheme synthase"/>
    <property type="match status" value="1"/>
</dbReference>
<evidence type="ECO:0000256" key="15">
    <source>
        <dbReference type="RuleBase" id="RU003960"/>
    </source>
</evidence>
<dbReference type="GO" id="GO:0004851">
    <property type="term" value="F:uroporphyrin-III C-methyltransferase activity"/>
    <property type="evidence" value="ECO:0007669"/>
    <property type="project" value="UniProtKB-EC"/>
</dbReference>
<dbReference type="EC" id="4.99.1.4" evidence="19"/>
<dbReference type="SUPFAM" id="SSF75615">
    <property type="entry name" value="Siroheme synthase middle domains-like"/>
    <property type="match status" value="1"/>
</dbReference>
<dbReference type="GO" id="GO:0043115">
    <property type="term" value="F:precorrin-2 dehydrogenase activity"/>
    <property type="evidence" value="ECO:0007669"/>
    <property type="project" value="UniProtKB-EC"/>
</dbReference>
<proteinExistence type="inferred from homology"/>
<dbReference type="Gene3D" id="3.40.1010.10">
    <property type="entry name" value="Cobalt-precorrin-4 Transmethylase, Domain 1"/>
    <property type="match status" value="1"/>
</dbReference>
<dbReference type="EMBL" id="JACIEM010000002">
    <property type="protein sequence ID" value="MBB4003136.1"/>
    <property type="molecule type" value="Genomic_DNA"/>
</dbReference>
<keyword evidence="5 15" id="KW-0808">Transferase</keyword>
<dbReference type="Pfam" id="PF00590">
    <property type="entry name" value="TP_methylase"/>
    <property type="match status" value="1"/>
</dbReference>
<comment type="pathway">
    <text evidence="12">Porphyrin-containing compound metabolism; siroheme biosynthesis; precorrin-2 from uroporphyrinogen III: step 1/1.</text>
</comment>
<dbReference type="GO" id="GO:0051266">
    <property type="term" value="F:sirohydrochlorin ferrochelatase activity"/>
    <property type="evidence" value="ECO:0007669"/>
    <property type="project" value="UniProtKB-EC"/>
</dbReference>
<evidence type="ECO:0000256" key="11">
    <source>
        <dbReference type="ARBA" id="ARBA00023268"/>
    </source>
</evidence>
<evidence type="ECO:0000313" key="19">
    <source>
        <dbReference type="EMBL" id="MBB4003136.1"/>
    </source>
</evidence>
<accession>A0A7W6HDQ4</accession>
<feature type="domain" description="Tetrapyrrole methylase" evidence="17">
    <location>
        <begin position="262"/>
        <end position="474"/>
    </location>
</feature>
<evidence type="ECO:0000256" key="2">
    <source>
        <dbReference type="ARBA" id="ARBA00005879"/>
    </source>
</evidence>
<dbReference type="GO" id="GO:0051287">
    <property type="term" value="F:NAD binding"/>
    <property type="evidence" value="ECO:0007669"/>
    <property type="project" value="InterPro"/>
</dbReference>
<feature type="region of interest" description="Disordered" evidence="16">
    <location>
        <begin position="1"/>
        <end position="25"/>
    </location>
</feature>
<dbReference type="PANTHER" id="PTHR45790:SF3">
    <property type="entry name" value="S-ADENOSYL-L-METHIONINE-DEPENDENT UROPORPHYRINOGEN III METHYLTRANSFERASE, CHLOROPLASTIC"/>
    <property type="match status" value="1"/>
</dbReference>
<dbReference type="PIRSF" id="PIRSF036426">
    <property type="entry name" value="Sirohaem_synth"/>
    <property type="match status" value="1"/>
</dbReference>
<dbReference type="InterPro" id="IPR006367">
    <property type="entry name" value="Sirohaem_synthase_N"/>
</dbReference>
<comment type="catalytic activity">
    <reaction evidence="13">
        <text>precorrin-2 + NAD(+) = sirohydrochlorin + NADH + 2 H(+)</text>
        <dbReference type="Rhea" id="RHEA:15613"/>
        <dbReference type="ChEBI" id="CHEBI:15378"/>
        <dbReference type="ChEBI" id="CHEBI:57540"/>
        <dbReference type="ChEBI" id="CHEBI:57945"/>
        <dbReference type="ChEBI" id="CHEBI:58351"/>
        <dbReference type="ChEBI" id="CHEBI:58827"/>
        <dbReference type="EC" id="1.3.1.76"/>
    </reaction>
</comment>
<dbReference type="SUPFAM" id="SSF51735">
    <property type="entry name" value="NAD(P)-binding Rossmann-fold domains"/>
    <property type="match status" value="1"/>
</dbReference>
<dbReference type="InterPro" id="IPR019478">
    <property type="entry name" value="Sirohaem_synthase_dimer_dom"/>
</dbReference>
<dbReference type="EC" id="2.1.1.107" evidence="19"/>
<evidence type="ECO:0000259" key="18">
    <source>
        <dbReference type="Pfam" id="PF10414"/>
    </source>
</evidence>
<feature type="domain" description="Sirohaem synthase dimerisation" evidence="18">
    <location>
        <begin position="194"/>
        <end position="228"/>
    </location>
</feature>
<keyword evidence="7 19" id="KW-0560">Oxidoreductase</keyword>
<evidence type="ECO:0000256" key="6">
    <source>
        <dbReference type="ARBA" id="ARBA00022691"/>
    </source>
</evidence>
<keyword evidence="8" id="KW-0520">NAD</keyword>
<dbReference type="Gene3D" id="3.30.950.10">
    <property type="entry name" value="Methyltransferase, Cobalt-precorrin-4 Transmethylase, Domain 2"/>
    <property type="match status" value="1"/>
</dbReference>
<dbReference type="InterPro" id="IPR006366">
    <property type="entry name" value="CobA/CysG_C"/>
</dbReference>
<feature type="active site" description="Proton acceptor" evidence="14">
    <location>
        <position position="293"/>
    </location>
</feature>
<evidence type="ECO:0000256" key="14">
    <source>
        <dbReference type="PIRSR" id="PIRSR036426-1"/>
    </source>
</evidence>
<dbReference type="CDD" id="cd11642">
    <property type="entry name" value="SUMT"/>
    <property type="match status" value="1"/>
</dbReference>
<dbReference type="GO" id="GO:0019354">
    <property type="term" value="P:siroheme biosynthetic process"/>
    <property type="evidence" value="ECO:0007669"/>
    <property type="project" value="UniProtKB-UniPathway"/>
</dbReference>
<evidence type="ECO:0000256" key="3">
    <source>
        <dbReference type="ARBA" id="ARBA00022573"/>
    </source>
</evidence>
<keyword evidence="10" id="KW-0627">Porphyrin biosynthesis</keyword>
<keyword evidence="4 15" id="KW-0489">Methyltransferase</keyword>
<evidence type="ECO:0000256" key="12">
    <source>
        <dbReference type="ARBA" id="ARBA00025705"/>
    </source>
</evidence>
<evidence type="ECO:0000259" key="17">
    <source>
        <dbReference type="Pfam" id="PF00590"/>
    </source>
</evidence>
<dbReference type="NCBIfam" id="TIGR01470">
    <property type="entry name" value="cysG_Nterm"/>
    <property type="match status" value="1"/>
</dbReference>
<dbReference type="InterPro" id="IPR050161">
    <property type="entry name" value="Siro_Cobalamin_biosynth"/>
</dbReference>
<dbReference type="InterPro" id="IPR014776">
    <property type="entry name" value="4pyrrole_Mease_sub2"/>
</dbReference>
<gene>
    <name evidence="19" type="ORF">GGR03_002211</name>
</gene>
<dbReference type="Pfam" id="PF13241">
    <property type="entry name" value="NAD_binding_7"/>
    <property type="match status" value="1"/>
</dbReference>
<evidence type="ECO:0000313" key="20">
    <source>
        <dbReference type="Proteomes" id="UP000588647"/>
    </source>
</evidence>
<reference evidence="19 20" key="1">
    <citation type="submission" date="2020-08" db="EMBL/GenBank/DDBJ databases">
        <title>Genomic Encyclopedia of Type Strains, Phase IV (KMG-IV): sequencing the most valuable type-strain genomes for metagenomic binning, comparative biology and taxonomic classification.</title>
        <authorList>
            <person name="Goeker M."/>
        </authorList>
    </citation>
    <scope>NUCLEOTIDE SEQUENCE [LARGE SCALE GENOMIC DNA]</scope>
    <source>
        <strain evidence="19 20">DSM 103570</strain>
    </source>
</reference>
<evidence type="ECO:0000256" key="16">
    <source>
        <dbReference type="SAM" id="MobiDB-lite"/>
    </source>
</evidence>
<feature type="active site" description="Proton donor" evidence="14">
    <location>
        <position position="315"/>
    </location>
</feature>
<dbReference type="Proteomes" id="UP000588647">
    <property type="component" value="Unassembled WGS sequence"/>
</dbReference>
<evidence type="ECO:0000256" key="1">
    <source>
        <dbReference type="ARBA" id="ARBA00005010"/>
    </source>
</evidence>
<dbReference type="InterPro" id="IPR014777">
    <property type="entry name" value="4pyrrole_Mease_sub1"/>
</dbReference>
<keyword evidence="6" id="KW-0949">S-adenosyl-L-methionine</keyword>
<evidence type="ECO:0000256" key="7">
    <source>
        <dbReference type="ARBA" id="ARBA00023002"/>
    </source>
</evidence>
<dbReference type="InterPro" id="IPR003043">
    <property type="entry name" value="Uropor_MeTrfase_CS"/>
</dbReference>
<protein>
    <submittedName>
        <fullName evidence="19">Uroporphyrin-III C-methyltransferase/precorrin-2 dehydrogenase/sirohydrochlorin ferrochelatase</fullName>
        <ecNumber evidence="19">1.3.1.76</ecNumber>
        <ecNumber evidence="19">2.1.1.107</ecNumber>
        <ecNumber evidence="19">4.99.1.4</ecNumber>
    </submittedName>
</protein>
<organism evidence="19 20">
    <name type="scientific">Aurantimonas endophytica</name>
    <dbReference type="NCBI Taxonomy" id="1522175"/>
    <lineage>
        <taxon>Bacteria</taxon>
        <taxon>Pseudomonadati</taxon>
        <taxon>Pseudomonadota</taxon>
        <taxon>Alphaproteobacteria</taxon>
        <taxon>Hyphomicrobiales</taxon>
        <taxon>Aurantimonadaceae</taxon>
        <taxon>Aurantimonas</taxon>
    </lineage>
</organism>
<evidence type="ECO:0000256" key="4">
    <source>
        <dbReference type="ARBA" id="ARBA00022603"/>
    </source>
</evidence>
<dbReference type="Pfam" id="PF10414">
    <property type="entry name" value="CysG_dimeriser"/>
    <property type="match status" value="1"/>
</dbReference>
<dbReference type="PANTHER" id="PTHR45790">
    <property type="entry name" value="SIROHEME SYNTHASE-RELATED"/>
    <property type="match status" value="1"/>
</dbReference>
<dbReference type="GO" id="GO:0009236">
    <property type="term" value="P:cobalamin biosynthetic process"/>
    <property type="evidence" value="ECO:0007669"/>
    <property type="project" value="UniProtKB-KW"/>
</dbReference>
<evidence type="ECO:0000256" key="13">
    <source>
        <dbReference type="ARBA" id="ARBA00047561"/>
    </source>
</evidence>
<dbReference type="InterPro" id="IPR012409">
    <property type="entry name" value="Sirohaem_synth"/>
</dbReference>
<dbReference type="EC" id="1.3.1.76" evidence="19"/>
<dbReference type="InterPro" id="IPR035996">
    <property type="entry name" value="4pyrrol_Methylase_sf"/>
</dbReference>
<evidence type="ECO:0000256" key="9">
    <source>
        <dbReference type="ARBA" id="ARBA00023239"/>
    </source>
</evidence>
<dbReference type="InterPro" id="IPR000878">
    <property type="entry name" value="4pyrrol_Mease"/>
</dbReference>
<keyword evidence="11" id="KW-0511">Multifunctional enzyme</keyword>
<dbReference type="Gene3D" id="3.40.50.720">
    <property type="entry name" value="NAD(P)-binding Rossmann-like Domain"/>
    <property type="match status" value="1"/>
</dbReference>
<dbReference type="PROSITE" id="PS00840">
    <property type="entry name" value="SUMT_2"/>
    <property type="match status" value="1"/>
</dbReference>
<name>A0A7W6HDQ4_9HYPH</name>
<comment type="similarity">
    <text evidence="2 15">Belongs to the precorrin methyltransferase family.</text>
</comment>
<keyword evidence="9 19" id="KW-0456">Lyase</keyword>
<keyword evidence="20" id="KW-1185">Reference proteome</keyword>
<dbReference type="NCBIfam" id="NF004790">
    <property type="entry name" value="PRK06136.1"/>
    <property type="match status" value="1"/>
</dbReference>
<dbReference type="SUPFAM" id="SSF53790">
    <property type="entry name" value="Tetrapyrrole methylase"/>
    <property type="match status" value="1"/>
</dbReference>
<keyword evidence="3" id="KW-0169">Cobalamin biosynthesis</keyword>
<dbReference type="PROSITE" id="PS00839">
    <property type="entry name" value="SUMT_1"/>
    <property type="match status" value="1"/>
</dbReference>
<dbReference type="InterPro" id="IPR036291">
    <property type="entry name" value="NAD(P)-bd_dom_sf"/>
</dbReference>
<evidence type="ECO:0000256" key="8">
    <source>
        <dbReference type="ARBA" id="ARBA00023027"/>
    </source>
</evidence>
<sequence length="516" mass="53977">MAERPHIEPVETPAGDLTGAPERPARMGPLASLPVFFGLSGRRVVMAGGGPGAAWKAELLRAAGARIDLYTPADEIDPEMAELLAIPGSNPDEADASIGTIVHHDRPWSIDIFDHAALAVADTESAQEGQAFACAARAAGVPVNVVDKPAFCDFNFGSIVNRSPVVVGISTDGAAPIVGQAIRRRIETLLPPALAGWAQLAARLRGAAMEKLAPGPLRRAFWERFADAAFTPRDPGPIDEATANRLIEELARGPLSGEAAGRVTLVGAGPGEAELLTLKAVRALQSADVILFDDLISDAVLELARREARRFLVGKRAARDSCRQEDINRMMVAFAKAGKHVVRLKSGDVSVFGRAGEEIAALAQENIPVAIVPGITAASALAASFGVSLTHRDRAQQLRFVTGHSRKGGLPDDLDWAALADDHVTTVFYMGGRMAGRIAEQLIAHGLSPQTPVAVAANLSRDDETRGAGTLAGLAALVGEIGYERPILIGVGRVFAEAAAAAEHLTEDAVAAAEAS</sequence>
<comment type="pathway">
    <text evidence="1">Porphyrin-containing compound metabolism; siroheme biosynthesis; sirohydrochlorin from precorrin-2: step 1/1.</text>
</comment>
<dbReference type="NCBIfam" id="NF007922">
    <property type="entry name" value="PRK10637.1"/>
    <property type="match status" value="1"/>
</dbReference>
<dbReference type="GO" id="GO:0032259">
    <property type="term" value="P:methylation"/>
    <property type="evidence" value="ECO:0007669"/>
    <property type="project" value="UniProtKB-KW"/>
</dbReference>
<dbReference type="AlphaFoldDB" id="A0A7W6HDQ4"/>
<evidence type="ECO:0000256" key="5">
    <source>
        <dbReference type="ARBA" id="ARBA00022679"/>
    </source>
</evidence>
<dbReference type="Gene3D" id="3.30.160.110">
    <property type="entry name" value="Siroheme synthase, domain 2"/>
    <property type="match status" value="1"/>
</dbReference>
<comment type="caution">
    <text evidence="19">The sequence shown here is derived from an EMBL/GenBank/DDBJ whole genome shotgun (WGS) entry which is preliminary data.</text>
</comment>